<evidence type="ECO:0000256" key="1">
    <source>
        <dbReference type="SAM" id="Phobius"/>
    </source>
</evidence>
<keyword evidence="3" id="KW-1185">Reference proteome</keyword>
<evidence type="ECO:0000313" key="2">
    <source>
        <dbReference type="EMBL" id="KGK99373.1"/>
    </source>
</evidence>
<comment type="caution">
    <text evidence="2">The sequence shown here is derived from an EMBL/GenBank/DDBJ whole genome shotgun (WGS) entry which is preliminary data.</text>
</comment>
<protein>
    <submittedName>
        <fullName evidence="2">Uncharacterized protein</fullName>
    </submittedName>
</protein>
<evidence type="ECO:0000313" key="3">
    <source>
        <dbReference type="Proteomes" id="UP000029859"/>
    </source>
</evidence>
<name>A0A099T5D7_METMT</name>
<keyword evidence="1" id="KW-1133">Transmembrane helix</keyword>
<reference evidence="2 3" key="1">
    <citation type="submission" date="2014-09" db="EMBL/GenBank/DDBJ databases">
        <title>Draft genome sequence of an obligately methylotrophic methanogen, Methanococcoides methylutens, isolated from marine sediment.</title>
        <authorList>
            <person name="Guan Y."/>
            <person name="Ngugi D.K."/>
            <person name="Blom J."/>
            <person name="Ali S."/>
            <person name="Ferry J.G."/>
            <person name="Stingl U."/>
        </authorList>
    </citation>
    <scope>NUCLEOTIDE SEQUENCE [LARGE SCALE GENOMIC DNA]</scope>
    <source>
        <strain evidence="2 3">DSM 2657</strain>
    </source>
</reference>
<accession>A0A099T5D7</accession>
<sequence length="174" mass="20221">MQSENMTEPDVFQDKGRSDVQVISSYLNNPIHPALRSSDNILYNDIDFYIYSEDLQDYKISIYVNSLEDPHVMEGQTSFVAVENFMVPEGVKKIRKIVVLVGPEKYEWQNVKIMHKAIDEETVYSSPEAEITKKEMWLKSAQSFAGGVVAAVVFVFLFWKFWKHHLEHEIQEVI</sequence>
<organism evidence="2 3">
    <name type="scientific">Methanococcoides methylutens</name>
    <dbReference type="NCBI Taxonomy" id="2226"/>
    <lineage>
        <taxon>Archaea</taxon>
        <taxon>Methanobacteriati</taxon>
        <taxon>Methanobacteriota</taxon>
        <taxon>Stenosarchaea group</taxon>
        <taxon>Methanomicrobia</taxon>
        <taxon>Methanosarcinales</taxon>
        <taxon>Methanosarcinaceae</taxon>
        <taxon>Methanococcoides</taxon>
    </lineage>
</organism>
<proteinExistence type="predicted"/>
<gene>
    <name evidence="2" type="ORF">LI82_05050</name>
</gene>
<dbReference type="AlphaFoldDB" id="A0A099T5D7"/>
<feature type="transmembrane region" description="Helical" evidence="1">
    <location>
        <begin position="143"/>
        <end position="162"/>
    </location>
</feature>
<dbReference type="EMBL" id="JRHO01000009">
    <property type="protein sequence ID" value="KGK99373.1"/>
    <property type="molecule type" value="Genomic_DNA"/>
</dbReference>
<keyword evidence="1" id="KW-0472">Membrane</keyword>
<dbReference type="Proteomes" id="UP000029859">
    <property type="component" value="Unassembled WGS sequence"/>
</dbReference>
<keyword evidence="1" id="KW-0812">Transmembrane</keyword>